<sequence>MKKCCGLAHQRRLVATNEFVSLAALEKTVTCRAALGFSPSLPVGHQQLRVLGSTTPLWSTNDDDNQSEEEEAARLQKKASELRDQIRQMEEQLGGERKRNYEIPTPVEPEEDLTLTGKSLRRKRVLVVGANGRLGSMVCRYLLRNTTDDTEVIAAVHYVGEDSYTSRGYGRLSYEVGAEDGVGNIGAAWSAEDRVATFQYTDEMKSYNLQNLRLVEVELLNPTQCDTITEGVDSVIWCATDYNDNQPRAVSGLNVAFLFRAVTDTTKGRVEIEGLQNILGSLKKNLQETRRKAGKDISAVNPNDPVNMVLVSPAPGIFGNFETPFGEFNAIKRQGEQIVSKEFPSLTHTVLQMGKYEDNFVEEDLELLFEESSCEYEQELEKDSYRVRINRRDAARAAVQALTDEAIEGKIVKCWTALRG</sequence>
<comment type="caution">
    <text evidence="2">The sequence shown here is derived from an EMBL/GenBank/DDBJ whole genome shotgun (WGS) entry which is preliminary data.</text>
</comment>
<reference evidence="2" key="1">
    <citation type="submission" date="2020-06" db="EMBL/GenBank/DDBJ databases">
        <authorList>
            <consortium name="Plant Systems Biology data submission"/>
        </authorList>
    </citation>
    <scope>NUCLEOTIDE SEQUENCE</scope>
    <source>
        <strain evidence="2">D6</strain>
    </source>
</reference>
<dbReference type="InterPro" id="IPR036291">
    <property type="entry name" value="NAD(P)-bd_dom_sf"/>
</dbReference>
<organism evidence="2 3">
    <name type="scientific">Seminavis robusta</name>
    <dbReference type="NCBI Taxonomy" id="568900"/>
    <lineage>
        <taxon>Eukaryota</taxon>
        <taxon>Sar</taxon>
        <taxon>Stramenopiles</taxon>
        <taxon>Ochrophyta</taxon>
        <taxon>Bacillariophyta</taxon>
        <taxon>Bacillariophyceae</taxon>
        <taxon>Bacillariophycidae</taxon>
        <taxon>Naviculales</taxon>
        <taxon>Naviculaceae</taxon>
        <taxon>Seminavis</taxon>
    </lineage>
</organism>
<dbReference type="OrthoDB" id="42270at2759"/>
<dbReference type="SUPFAM" id="SSF51735">
    <property type="entry name" value="NAD(P)-binding Rossmann-fold domains"/>
    <property type="match status" value="1"/>
</dbReference>
<dbReference type="EMBL" id="CAICTM010001321">
    <property type="protein sequence ID" value="CAB9522615.1"/>
    <property type="molecule type" value="Genomic_DNA"/>
</dbReference>
<proteinExistence type="predicted"/>
<dbReference type="AlphaFoldDB" id="A0A9N8ELP2"/>
<evidence type="ECO:0000313" key="2">
    <source>
        <dbReference type="EMBL" id="CAB9522615.1"/>
    </source>
</evidence>
<keyword evidence="3" id="KW-1185">Reference proteome</keyword>
<evidence type="ECO:0000256" key="1">
    <source>
        <dbReference type="SAM" id="Coils"/>
    </source>
</evidence>
<feature type="coiled-coil region" evidence="1">
    <location>
        <begin position="65"/>
        <end position="99"/>
    </location>
</feature>
<dbReference type="Proteomes" id="UP001153069">
    <property type="component" value="Unassembled WGS sequence"/>
</dbReference>
<accession>A0A9N8ELP2</accession>
<keyword evidence="1" id="KW-0175">Coiled coil</keyword>
<protein>
    <submittedName>
        <fullName evidence="2">Uncharacterized protein</fullName>
    </submittedName>
</protein>
<evidence type="ECO:0000313" key="3">
    <source>
        <dbReference type="Proteomes" id="UP001153069"/>
    </source>
</evidence>
<gene>
    <name evidence="2" type="ORF">SEMRO_1323_G262700.1</name>
</gene>
<dbReference type="Gene3D" id="3.40.50.720">
    <property type="entry name" value="NAD(P)-binding Rossmann-like Domain"/>
    <property type="match status" value="1"/>
</dbReference>
<name>A0A9N8ELP2_9STRA</name>